<dbReference type="Pfam" id="PF17820">
    <property type="entry name" value="PDZ_6"/>
    <property type="match status" value="1"/>
</dbReference>
<protein>
    <submittedName>
        <fullName evidence="13">Serine protease</fullName>
    </submittedName>
</protein>
<feature type="binding site" evidence="10">
    <location>
        <position position="140"/>
    </location>
    <ligand>
        <name>substrate</name>
    </ligand>
</feature>
<feature type="active site" description="Charge relay system" evidence="9">
    <location>
        <position position="110"/>
    </location>
</feature>
<dbReference type="InterPro" id="IPR011782">
    <property type="entry name" value="Pept_S1C_Do"/>
</dbReference>
<keyword evidence="3 13" id="KW-0645">Protease</keyword>
<dbReference type="STRING" id="314260.PB2503_09574"/>
<feature type="binding site" evidence="10">
    <location>
        <begin position="271"/>
        <end position="275"/>
    </location>
    <ligand>
        <name>substrate</name>
    </ligand>
</feature>
<feature type="binding site" evidence="10">
    <location>
        <position position="58"/>
    </location>
    <ligand>
        <name>substrate</name>
    </ligand>
</feature>
<gene>
    <name evidence="13" type="ordered locus">PB2503_09574</name>
</gene>
<feature type="active site" description="Charge relay system" evidence="9">
    <location>
        <position position="140"/>
    </location>
</feature>
<keyword evidence="4 11" id="KW-0732">Signal</keyword>
<dbReference type="SUPFAM" id="SSF50494">
    <property type="entry name" value="Trypsin-like serine proteases"/>
    <property type="match status" value="1"/>
</dbReference>
<dbReference type="PANTHER" id="PTHR22939">
    <property type="entry name" value="SERINE PROTEASE FAMILY S1C HTRA-RELATED"/>
    <property type="match status" value="1"/>
</dbReference>
<reference evidence="14" key="1">
    <citation type="submission" date="2010-08" db="EMBL/GenBank/DDBJ databases">
        <title>Genome sequence of Parvularcula bermudensis HTCC2503.</title>
        <authorList>
            <person name="Kang D.-M."/>
            <person name="Oh H.-M."/>
            <person name="Cho J.-C."/>
        </authorList>
    </citation>
    <scope>NUCLEOTIDE SEQUENCE [LARGE SCALE GENOMIC DNA]</scope>
    <source>
        <strain evidence="14">ATCC BAA-594 / HTCC2503 / KCTC 12087</strain>
    </source>
</reference>
<reference evidence="13 14" key="2">
    <citation type="journal article" date="2011" name="J. Bacteriol.">
        <title>Complete genome sequence of strain HTCC2503T of Parvularcula bermudensis, the type species of the order "Parvularculales" in the class Alphaproteobacteria.</title>
        <authorList>
            <person name="Oh H.M."/>
            <person name="Kang I."/>
            <person name="Vergin K.L."/>
            <person name="Kang D."/>
            <person name="Rhee K.H."/>
            <person name="Giovannoni S.J."/>
            <person name="Cho J.C."/>
        </authorList>
    </citation>
    <scope>NUCLEOTIDE SEQUENCE [LARGE SCALE GENOMIC DNA]</scope>
    <source>
        <strain evidence="14">ATCC BAA-594 / HTCC2503 / KCTC 12087</strain>
    </source>
</reference>
<proteinExistence type="inferred from homology"/>
<keyword evidence="6" id="KW-0574">Periplasm</keyword>
<dbReference type="PROSITE" id="PS50106">
    <property type="entry name" value="PDZ"/>
    <property type="match status" value="1"/>
</dbReference>
<dbReference type="eggNOG" id="COG0265">
    <property type="taxonomic scope" value="Bacteria"/>
</dbReference>
<dbReference type="InterPro" id="IPR041489">
    <property type="entry name" value="PDZ_6"/>
</dbReference>
<evidence type="ECO:0000256" key="4">
    <source>
        <dbReference type="ARBA" id="ARBA00022729"/>
    </source>
</evidence>
<comment type="similarity">
    <text evidence="2">Belongs to the peptidase S1C family.</text>
</comment>
<dbReference type="InterPro" id="IPR001478">
    <property type="entry name" value="PDZ"/>
</dbReference>
<evidence type="ECO:0000256" key="5">
    <source>
        <dbReference type="ARBA" id="ARBA00022737"/>
    </source>
</evidence>
<dbReference type="RefSeq" id="WP_013300941.1">
    <property type="nucleotide sequence ID" value="NC_014414.1"/>
</dbReference>
<keyword evidence="14" id="KW-1185">Reference proteome</keyword>
<evidence type="ECO:0000256" key="2">
    <source>
        <dbReference type="ARBA" id="ARBA00010541"/>
    </source>
</evidence>
<dbReference type="InterPro" id="IPR001940">
    <property type="entry name" value="Peptidase_S1C"/>
</dbReference>
<dbReference type="HOGENOM" id="CLU_020120_1_1_5"/>
<dbReference type="GO" id="GO:0042597">
    <property type="term" value="C:periplasmic space"/>
    <property type="evidence" value="ECO:0007669"/>
    <property type="project" value="UniProtKB-SubCell"/>
</dbReference>
<dbReference type="GO" id="GO:0004252">
    <property type="term" value="F:serine-type endopeptidase activity"/>
    <property type="evidence" value="ECO:0007669"/>
    <property type="project" value="InterPro"/>
</dbReference>
<evidence type="ECO:0000313" key="14">
    <source>
        <dbReference type="Proteomes" id="UP000001302"/>
    </source>
</evidence>
<feature type="active site" description="Charge relay system" evidence="9">
    <location>
        <position position="215"/>
    </location>
</feature>
<dbReference type="Gene3D" id="2.30.42.10">
    <property type="match status" value="2"/>
</dbReference>
<dbReference type="SUPFAM" id="SSF50156">
    <property type="entry name" value="PDZ domain-like"/>
    <property type="match status" value="2"/>
</dbReference>
<feature type="binding site" evidence="10">
    <location>
        <begin position="213"/>
        <end position="215"/>
    </location>
    <ligand>
        <name>substrate</name>
    </ligand>
</feature>
<evidence type="ECO:0000256" key="7">
    <source>
        <dbReference type="ARBA" id="ARBA00022801"/>
    </source>
</evidence>
<evidence type="ECO:0000256" key="3">
    <source>
        <dbReference type="ARBA" id="ARBA00022670"/>
    </source>
</evidence>
<evidence type="ECO:0000256" key="1">
    <source>
        <dbReference type="ARBA" id="ARBA00004418"/>
    </source>
</evidence>
<feature type="domain" description="PDZ" evidence="12">
    <location>
        <begin position="263"/>
        <end position="351"/>
    </location>
</feature>
<dbReference type="KEGG" id="pbr:PB2503_09574"/>
<keyword evidence="5" id="KW-0677">Repeat</keyword>
<dbReference type="InterPro" id="IPR036034">
    <property type="entry name" value="PDZ_sf"/>
</dbReference>
<evidence type="ECO:0000256" key="10">
    <source>
        <dbReference type="PIRSR" id="PIRSR611782-2"/>
    </source>
</evidence>
<sequence length="470" mass="49198">MKRLWPPTGVILALGLGFAHPVAAQEPTFQPATDAGLRATYAPVVEKTAPAVVNIYTERTVTRQMRSVFDDPFFRDFFGGVPGGARTRRESSLGSGVIVDQSGIVVTNNHVVENAGAIKVVLADRREYEAEILLTDPQTDLAILSIDAGAPLPALSFADSDTAAVGDIVLAIGNPFGVGQTVTSGIVSALSRTAASVSDYQFFIQTDAAINPGNSGGALVDVDGNLLGVNTAIYSRSGGSNGIGFAIPGNLVRQVVDSAVGGQMTVRRPWLGVEGRSVDSRLAAAVGLDRPIGAILEALYPGGPADLAGLKEGDVVLAIGGQDVLSAEALKYRPGTRRDGERVAVRYLRDGRERETQVRLALPPETPARETTTIGGSSPFTGATVANLSPALAEEIGFPPLTEGVVILETVRGSIASRYRLGRGVIILSVNGEPIERVRDLTAVLKTSAPGYLIQVTNRSGRVSTLRIGR</sequence>
<dbReference type="NCBIfam" id="TIGR02037">
    <property type="entry name" value="degP_htrA_DO"/>
    <property type="match status" value="1"/>
</dbReference>
<dbReference type="PANTHER" id="PTHR22939:SF129">
    <property type="entry name" value="SERINE PROTEASE HTRA2, MITOCHONDRIAL"/>
    <property type="match status" value="1"/>
</dbReference>
<dbReference type="AlphaFoldDB" id="E0TDE4"/>
<feature type="chain" id="PRO_5039053300" evidence="11">
    <location>
        <begin position="25"/>
        <end position="470"/>
    </location>
</feature>
<keyword evidence="8" id="KW-0720">Serine protease</keyword>
<dbReference type="Gene3D" id="2.40.10.120">
    <property type="match status" value="1"/>
</dbReference>
<feature type="signal peptide" evidence="11">
    <location>
        <begin position="1"/>
        <end position="24"/>
    </location>
</feature>
<evidence type="ECO:0000256" key="8">
    <source>
        <dbReference type="ARBA" id="ARBA00022825"/>
    </source>
</evidence>
<dbReference type="PRINTS" id="PR00834">
    <property type="entry name" value="PROTEASES2C"/>
</dbReference>
<accession>E0TDE4</accession>
<dbReference type="OrthoDB" id="9758917at2"/>
<feature type="binding site" evidence="10">
    <location>
        <position position="110"/>
    </location>
    <ligand>
        <name>substrate</name>
    </ligand>
</feature>
<evidence type="ECO:0000256" key="6">
    <source>
        <dbReference type="ARBA" id="ARBA00022764"/>
    </source>
</evidence>
<evidence type="ECO:0000256" key="9">
    <source>
        <dbReference type="PIRSR" id="PIRSR611782-1"/>
    </source>
</evidence>
<organism evidence="13 14">
    <name type="scientific">Parvularcula bermudensis (strain ATCC BAA-594 / HTCC2503 / KCTC 12087)</name>
    <dbReference type="NCBI Taxonomy" id="314260"/>
    <lineage>
        <taxon>Bacteria</taxon>
        <taxon>Pseudomonadati</taxon>
        <taxon>Pseudomonadota</taxon>
        <taxon>Alphaproteobacteria</taxon>
        <taxon>Parvularculales</taxon>
        <taxon>Parvularculaceae</taxon>
        <taxon>Parvularcula</taxon>
    </lineage>
</organism>
<dbReference type="SMART" id="SM00228">
    <property type="entry name" value="PDZ"/>
    <property type="match status" value="2"/>
</dbReference>
<evidence type="ECO:0000259" key="12">
    <source>
        <dbReference type="PROSITE" id="PS50106"/>
    </source>
</evidence>
<dbReference type="EMBL" id="CP002156">
    <property type="protein sequence ID" value="ADM09967.1"/>
    <property type="molecule type" value="Genomic_DNA"/>
</dbReference>
<dbReference type="InterPro" id="IPR009003">
    <property type="entry name" value="Peptidase_S1_PA"/>
</dbReference>
<evidence type="ECO:0000313" key="13">
    <source>
        <dbReference type="EMBL" id="ADM09967.1"/>
    </source>
</evidence>
<evidence type="ECO:0000256" key="11">
    <source>
        <dbReference type="SAM" id="SignalP"/>
    </source>
</evidence>
<dbReference type="GO" id="GO:0006508">
    <property type="term" value="P:proteolysis"/>
    <property type="evidence" value="ECO:0007669"/>
    <property type="project" value="UniProtKB-KW"/>
</dbReference>
<keyword evidence="7" id="KW-0378">Hydrolase</keyword>
<dbReference type="Pfam" id="PF13365">
    <property type="entry name" value="Trypsin_2"/>
    <property type="match status" value="1"/>
</dbReference>
<dbReference type="Proteomes" id="UP000001302">
    <property type="component" value="Chromosome"/>
</dbReference>
<name>E0TDE4_PARBH</name>
<comment type="subcellular location">
    <subcellularLocation>
        <location evidence="1">Periplasm</location>
    </subcellularLocation>
</comment>